<evidence type="ECO:0000256" key="1">
    <source>
        <dbReference type="SAM" id="MobiDB-lite"/>
    </source>
</evidence>
<comment type="caution">
    <text evidence="2">The sequence shown here is derived from an EMBL/GenBank/DDBJ whole genome shotgun (WGS) entry which is preliminary data.</text>
</comment>
<dbReference type="RefSeq" id="WP_161495599.1">
    <property type="nucleotide sequence ID" value="NZ_CADFGN010000001.1"/>
</dbReference>
<proteinExistence type="predicted"/>
<evidence type="ECO:0000313" key="3">
    <source>
        <dbReference type="Proteomes" id="UP000183529"/>
    </source>
</evidence>
<dbReference type="EMBL" id="FNZM01000013">
    <property type="protein sequence ID" value="SEK02425.1"/>
    <property type="molecule type" value="Genomic_DNA"/>
</dbReference>
<dbReference type="AlphaFoldDB" id="A0AAQ1GIZ4"/>
<gene>
    <name evidence="2" type="ORF">SAMN05216550_113171</name>
</gene>
<name>A0AAQ1GIZ4_9BURK</name>
<reference evidence="2 3" key="1">
    <citation type="submission" date="2016-10" db="EMBL/GenBank/DDBJ databases">
        <authorList>
            <person name="Varghese N."/>
            <person name="Submissions S."/>
        </authorList>
    </citation>
    <scope>NUCLEOTIDE SEQUENCE [LARGE SCALE GENOMIC DNA]</scope>
    <source>
        <strain evidence="2 3">LMG 22274</strain>
    </source>
</reference>
<organism evidence="2 3">
    <name type="scientific">Paraburkholderia tropica</name>
    <dbReference type="NCBI Taxonomy" id="92647"/>
    <lineage>
        <taxon>Bacteria</taxon>
        <taxon>Pseudomonadati</taxon>
        <taxon>Pseudomonadota</taxon>
        <taxon>Betaproteobacteria</taxon>
        <taxon>Burkholderiales</taxon>
        <taxon>Burkholderiaceae</taxon>
        <taxon>Paraburkholderia</taxon>
    </lineage>
</organism>
<evidence type="ECO:0000313" key="2">
    <source>
        <dbReference type="EMBL" id="SEK02425.1"/>
    </source>
</evidence>
<feature type="region of interest" description="Disordered" evidence="1">
    <location>
        <begin position="1"/>
        <end position="52"/>
    </location>
</feature>
<dbReference type="Proteomes" id="UP000183529">
    <property type="component" value="Unassembled WGS sequence"/>
</dbReference>
<accession>A0AAQ1GIZ4</accession>
<protein>
    <submittedName>
        <fullName evidence="2">Uncharacterized protein</fullName>
    </submittedName>
</protein>
<sequence>MPMKSKAQNRAMHAAAEGHSNLGIPKKVGKEFAKVQHGKSVKILPEKKRSKR</sequence>